<organism evidence="3 4">
    <name type="scientific">Spongiibacter nanhainus</name>
    <dbReference type="NCBI Taxonomy" id="2794344"/>
    <lineage>
        <taxon>Bacteria</taxon>
        <taxon>Pseudomonadati</taxon>
        <taxon>Pseudomonadota</taxon>
        <taxon>Gammaproteobacteria</taxon>
        <taxon>Cellvibrionales</taxon>
        <taxon>Spongiibacteraceae</taxon>
        <taxon>Spongiibacter</taxon>
    </lineage>
</organism>
<dbReference type="Proteomes" id="UP000596063">
    <property type="component" value="Chromosome"/>
</dbReference>
<reference evidence="3 4" key="1">
    <citation type="submission" date="2020-12" db="EMBL/GenBank/DDBJ databases">
        <authorList>
            <person name="Shan Y."/>
        </authorList>
    </citation>
    <scope>NUCLEOTIDE SEQUENCE [LARGE SCALE GENOMIC DNA]</scope>
    <source>
        <strain evidence="4">csc3.9</strain>
    </source>
</reference>
<keyword evidence="4" id="KW-1185">Reference proteome</keyword>
<dbReference type="EMBL" id="CP066167">
    <property type="protein sequence ID" value="QQD17080.1"/>
    <property type="molecule type" value="Genomic_DNA"/>
</dbReference>
<dbReference type="KEGG" id="snan:I6N98_11955"/>
<keyword evidence="1" id="KW-0175">Coiled coil</keyword>
<feature type="coiled-coil region" evidence="1">
    <location>
        <begin position="29"/>
        <end position="63"/>
    </location>
</feature>
<feature type="chain" id="PRO_5032781388" evidence="2">
    <location>
        <begin position="35"/>
        <end position="437"/>
    </location>
</feature>
<sequence>MQDNNSKQTHQSRLAALLPMAAAVALASMSPLQAAAETLEERVARLEAALAEEKEAKQSATDYSFGGYIKLDVIASDYSGGDRATAGVGDDFFVPSTIPIGGDSGDVYTDVHAKHSRIWFKTSTQTDAGTISTHLEMDFGVNQAGDERISNSAANRLRHAFIKWQYDENSSLLAGQSWSTFFNVGTLPDIIDFVGPVGTIFERQPQLRWTHGLAGGNSFMLALENPSTGLYGQAGSSAGGSNFDNNAMPDVVLRYNGSAGDLSYSASVVAREIAYKQTFTDSNSATVEGDESTIGYGLALAGTWKLGQDDIRFQLNAGNALGRYMGLQSFRDGVIEDNGDIELIDQMGGYIAYRHPWSPKWRSSLVLSASSADNPDTVAATTPKSYQSVHANLLYSPVAALTLGAELIHGEKTIEGDVNGDDSGELDRLQFSVKYVF</sequence>
<evidence type="ECO:0000256" key="2">
    <source>
        <dbReference type="SAM" id="SignalP"/>
    </source>
</evidence>
<name>A0A7T4QYE7_9GAMM</name>
<proteinExistence type="predicted"/>
<dbReference type="InterPro" id="IPR045748">
    <property type="entry name" value="DcaP"/>
</dbReference>
<protein>
    <submittedName>
        <fullName evidence="3">Porin</fullName>
    </submittedName>
</protein>
<feature type="signal peptide" evidence="2">
    <location>
        <begin position="1"/>
        <end position="34"/>
    </location>
</feature>
<dbReference type="AlphaFoldDB" id="A0A7T4QYE7"/>
<evidence type="ECO:0000313" key="3">
    <source>
        <dbReference type="EMBL" id="QQD17080.1"/>
    </source>
</evidence>
<evidence type="ECO:0000256" key="1">
    <source>
        <dbReference type="SAM" id="Coils"/>
    </source>
</evidence>
<evidence type="ECO:0000313" key="4">
    <source>
        <dbReference type="Proteomes" id="UP000596063"/>
    </source>
</evidence>
<dbReference type="RefSeq" id="WP_198568582.1">
    <property type="nucleotide sequence ID" value="NZ_CP066167.1"/>
</dbReference>
<dbReference type="Pfam" id="PF19577">
    <property type="entry name" value="DcaP"/>
    <property type="match status" value="1"/>
</dbReference>
<accession>A0A7T4QYE7</accession>
<keyword evidence="2" id="KW-0732">Signal</keyword>
<dbReference type="SUPFAM" id="SSF56935">
    <property type="entry name" value="Porins"/>
    <property type="match status" value="1"/>
</dbReference>
<gene>
    <name evidence="3" type="ORF">I6N98_11955</name>
</gene>